<sequence>VAPLQALHSSNDLGTMAPNADKSKGMATLSKGVKQERKGEAANSGTESSTGKKI</sequence>
<comment type="caution">
    <text evidence="2">The sequence shown here is derived from an EMBL/GenBank/DDBJ whole genome shotgun (WGS) entry which is preliminary data.</text>
</comment>
<name>A0ABS8VK94_DATST</name>
<reference evidence="2 3" key="1">
    <citation type="journal article" date="2021" name="BMC Genomics">
        <title>Datura genome reveals duplications of psychoactive alkaloid biosynthetic genes and high mutation rate following tissue culture.</title>
        <authorList>
            <person name="Rajewski A."/>
            <person name="Carter-House D."/>
            <person name="Stajich J."/>
            <person name="Litt A."/>
        </authorList>
    </citation>
    <scope>NUCLEOTIDE SEQUENCE [LARGE SCALE GENOMIC DNA]</scope>
    <source>
        <strain evidence="2">AR-01</strain>
    </source>
</reference>
<dbReference type="Proteomes" id="UP000823775">
    <property type="component" value="Unassembled WGS sequence"/>
</dbReference>
<keyword evidence="3" id="KW-1185">Reference proteome</keyword>
<accession>A0ABS8VK94</accession>
<evidence type="ECO:0000256" key="1">
    <source>
        <dbReference type="SAM" id="MobiDB-lite"/>
    </source>
</evidence>
<evidence type="ECO:0000313" key="3">
    <source>
        <dbReference type="Proteomes" id="UP000823775"/>
    </source>
</evidence>
<feature type="region of interest" description="Disordered" evidence="1">
    <location>
        <begin position="1"/>
        <end position="54"/>
    </location>
</feature>
<proteinExistence type="predicted"/>
<feature type="compositionally biased region" description="Polar residues" evidence="1">
    <location>
        <begin position="43"/>
        <end position="54"/>
    </location>
</feature>
<protein>
    <submittedName>
        <fullName evidence="2">Uncharacterized protein</fullName>
    </submittedName>
</protein>
<gene>
    <name evidence="2" type="ORF">HAX54_036506</name>
</gene>
<organism evidence="2 3">
    <name type="scientific">Datura stramonium</name>
    <name type="common">Jimsonweed</name>
    <name type="synonym">Common thornapple</name>
    <dbReference type="NCBI Taxonomy" id="4076"/>
    <lineage>
        <taxon>Eukaryota</taxon>
        <taxon>Viridiplantae</taxon>
        <taxon>Streptophyta</taxon>
        <taxon>Embryophyta</taxon>
        <taxon>Tracheophyta</taxon>
        <taxon>Spermatophyta</taxon>
        <taxon>Magnoliopsida</taxon>
        <taxon>eudicotyledons</taxon>
        <taxon>Gunneridae</taxon>
        <taxon>Pentapetalae</taxon>
        <taxon>asterids</taxon>
        <taxon>lamiids</taxon>
        <taxon>Solanales</taxon>
        <taxon>Solanaceae</taxon>
        <taxon>Solanoideae</taxon>
        <taxon>Datureae</taxon>
        <taxon>Datura</taxon>
    </lineage>
</organism>
<feature type="non-terminal residue" evidence="2">
    <location>
        <position position="1"/>
    </location>
</feature>
<dbReference type="EMBL" id="JACEIK010004844">
    <property type="protein sequence ID" value="MCD9646570.1"/>
    <property type="molecule type" value="Genomic_DNA"/>
</dbReference>
<evidence type="ECO:0000313" key="2">
    <source>
        <dbReference type="EMBL" id="MCD9646570.1"/>
    </source>
</evidence>